<reference evidence="3 4" key="2">
    <citation type="submission" date="2020-04" db="EMBL/GenBank/DDBJ databases">
        <title>Antimicrobial susceptibility and clonality of vaginal-derived multi-drug resistant Mobiluncus isolates in China.</title>
        <authorList>
            <person name="Zhang X."/>
        </authorList>
    </citation>
    <scope>NUCLEOTIDE SEQUENCE [LARGE SCALE GENOMIC DNA]</scope>
    <source>
        <strain evidence="3 4">12</strain>
    </source>
</reference>
<dbReference type="Proteomes" id="UP000575397">
    <property type="component" value="Unassembled WGS sequence"/>
</dbReference>
<evidence type="ECO:0000313" key="4">
    <source>
        <dbReference type="Proteomes" id="UP000575397"/>
    </source>
</evidence>
<keyword evidence="1" id="KW-0732">Signal</keyword>
<accession>A0A378PAY0</accession>
<feature type="signal peptide" evidence="1">
    <location>
        <begin position="1"/>
        <end position="26"/>
    </location>
</feature>
<evidence type="ECO:0000256" key="1">
    <source>
        <dbReference type="SAM" id="SignalP"/>
    </source>
</evidence>
<evidence type="ECO:0000313" key="3">
    <source>
        <dbReference type="EMBL" id="NMX04221.1"/>
    </source>
</evidence>
<name>A0A378PAY0_9ACTO</name>
<dbReference type="EMBL" id="VSZY01000001">
    <property type="protein sequence ID" value="MCU9967893.1"/>
    <property type="molecule type" value="Genomic_DNA"/>
</dbReference>
<feature type="chain" id="PRO_5044389464" evidence="1">
    <location>
        <begin position="27"/>
        <end position="171"/>
    </location>
</feature>
<dbReference type="RefSeq" id="WP_147279542.1">
    <property type="nucleotide sequence ID" value="NZ_JABCUP010000002.1"/>
</dbReference>
<comment type="caution">
    <text evidence="3">The sequence shown here is derived from an EMBL/GenBank/DDBJ whole genome shotgun (WGS) entry which is preliminary data.</text>
</comment>
<reference evidence="2 5" key="1">
    <citation type="submission" date="2019-08" db="EMBL/GenBank/DDBJ databases">
        <title>Comparison of rpoB and gyrB Sequences from Mobiluncus Species and Development of a Multiplex PCR Method for Clinical Detection of Mobiluncus curtisii and Mobiluncus mulieris.</title>
        <authorList>
            <person name="Yang L."/>
            <person name="Shen Y."/>
            <person name="Xu G."/>
            <person name="Shu L.-B."/>
            <person name="Hu J."/>
            <person name="Zhang R."/>
            <person name="Wang Y."/>
            <person name="Zhou H.-W."/>
            <person name="Zhang X."/>
        </authorList>
    </citation>
    <scope>NUCLEOTIDE SEQUENCE [LARGE SCALE GENOMIC DNA]</scope>
    <source>
        <strain evidence="2 5">M26</strain>
    </source>
</reference>
<proteinExistence type="predicted"/>
<sequence length="171" mass="18676">MAKKIIGILTACLMAVCVFTPQVAVADRFGNIEYEPHEGISIVPSEDSKTGYAIRIDLSKYNLKGKHIVFDEHLNITSFDSFDDRTTASRGCHDDNAACWTSGLAMGDMQFTGVGTARGFWPGRNAFFAGDRPAEVEIMYNGTNLNFGDIPAWGTMTSYSGGVDGIRVTRF</sequence>
<protein>
    <submittedName>
        <fullName evidence="3">Uncharacterized protein</fullName>
    </submittedName>
</protein>
<dbReference type="AlphaFoldDB" id="A0A378PAY0"/>
<evidence type="ECO:0000313" key="2">
    <source>
        <dbReference type="EMBL" id="MCU9967893.1"/>
    </source>
</evidence>
<organism evidence="3 4">
    <name type="scientific">Mobiluncus mulieris</name>
    <dbReference type="NCBI Taxonomy" id="2052"/>
    <lineage>
        <taxon>Bacteria</taxon>
        <taxon>Bacillati</taxon>
        <taxon>Actinomycetota</taxon>
        <taxon>Actinomycetes</taxon>
        <taxon>Actinomycetales</taxon>
        <taxon>Actinomycetaceae</taxon>
        <taxon>Mobiluncus</taxon>
    </lineage>
</organism>
<gene>
    <name evidence="2" type="ORF">FYZ43_00335</name>
    <name evidence="3" type="ORF">HHJ77_09935</name>
</gene>
<evidence type="ECO:0000313" key="5">
    <source>
        <dbReference type="Proteomes" id="UP001209486"/>
    </source>
</evidence>
<dbReference type="Proteomes" id="UP001209486">
    <property type="component" value="Unassembled WGS sequence"/>
</dbReference>
<dbReference type="EMBL" id="JABCUS010000026">
    <property type="protein sequence ID" value="NMX04221.1"/>
    <property type="molecule type" value="Genomic_DNA"/>
</dbReference>